<accession>C3U2N1</accession>
<dbReference type="KEGG" id="vg:7871857"/>
<evidence type="ECO:0000313" key="2">
    <source>
        <dbReference type="Proteomes" id="UP000002336"/>
    </source>
</evidence>
<organism evidence="1 2">
    <name type="scientific">Lactococcus phage P087</name>
    <dbReference type="NCBI Taxonomy" id="641487"/>
    <lineage>
        <taxon>Viruses</taxon>
        <taxon>Duplodnaviria</taxon>
        <taxon>Heunggongvirae</taxon>
        <taxon>Uroviricota</taxon>
        <taxon>Caudoviricetes</taxon>
        <taxon>Teubervirus</taxon>
        <taxon>Teubervirus P087</taxon>
    </lineage>
</organism>
<sequence>MTIVRRTNNNNILVKTWKNEDERLNIKTGLLLKKAQHPTSEFIRSFCDKAIKELDLDFKEG</sequence>
<dbReference type="GeneID" id="7871857"/>
<protein>
    <submittedName>
        <fullName evidence="1">Uncharacterized protein</fullName>
    </submittedName>
</protein>
<name>C3U2N1_9CAUD</name>
<evidence type="ECO:0000313" key="1">
    <source>
        <dbReference type="EMBL" id="ACP41717.1"/>
    </source>
</evidence>
<dbReference type="EMBL" id="FJ429185">
    <property type="protein sequence ID" value="ACP41717.1"/>
    <property type="molecule type" value="Genomic_DNA"/>
</dbReference>
<keyword evidence="2" id="KW-1185">Reference proteome</keyword>
<proteinExistence type="predicted"/>
<dbReference type="Proteomes" id="UP000002336">
    <property type="component" value="Segment"/>
</dbReference>
<reference evidence="1 2" key="1">
    <citation type="journal article" date="2009" name="Virology">
        <title>P087, a lactococcal phage with a morphogenesis module similar to an Enterococcus faecalis prophage.</title>
        <authorList>
            <person name="Villion M."/>
            <person name="Chopin M.C."/>
            <person name="Deveau H."/>
            <person name="Ehrlich S.D."/>
            <person name="Moineau S."/>
            <person name="Chopin A."/>
        </authorList>
    </citation>
    <scope>NUCLEOTIDE SEQUENCE</scope>
</reference>
<dbReference type="RefSeq" id="YP_002875709.1">
    <property type="nucleotide sequence ID" value="NC_012663.1"/>
</dbReference>